<comment type="pathway">
    <text evidence="1">Amino-acid biosynthesis; L-asparagine biosynthesis; L-asparagine from L-aspartate (L-Gln route): step 1/1.</text>
</comment>
<dbReference type="CDD" id="cd01991">
    <property type="entry name" value="Asn_synthase_B_C"/>
    <property type="match status" value="1"/>
</dbReference>
<dbReference type="Gene3D" id="3.40.50.620">
    <property type="entry name" value="HUPs"/>
    <property type="match status" value="1"/>
</dbReference>
<gene>
    <name evidence="9" type="ORF">SAMN05444412_12335</name>
</gene>
<protein>
    <recommendedName>
        <fullName evidence="3">asparagine synthase (glutamine-hydrolyzing)</fullName>
        <ecNumber evidence="3">6.3.5.4</ecNumber>
    </recommendedName>
</protein>
<comment type="catalytic activity">
    <reaction evidence="7">
        <text>L-aspartate + L-glutamine + ATP + H2O = L-asparagine + L-glutamate + AMP + diphosphate + H(+)</text>
        <dbReference type="Rhea" id="RHEA:12228"/>
        <dbReference type="ChEBI" id="CHEBI:15377"/>
        <dbReference type="ChEBI" id="CHEBI:15378"/>
        <dbReference type="ChEBI" id="CHEBI:29985"/>
        <dbReference type="ChEBI" id="CHEBI:29991"/>
        <dbReference type="ChEBI" id="CHEBI:30616"/>
        <dbReference type="ChEBI" id="CHEBI:33019"/>
        <dbReference type="ChEBI" id="CHEBI:58048"/>
        <dbReference type="ChEBI" id="CHEBI:58359"/>
        <dbReference type="ChEBI" id="CHEBI:456215"/>
        <dbReference type="EC" id="6.3.5.4"/>
    </reaction>
</comment>
<evidence type="ECO:0000256" key="4">
    <source>
        <dbReference type="ARBA" id="ARBA00022741"/>
    </source>
</evidence>
<evidence type="ECO:0000256" key="5">
    <source>
        <dbReference type="ARBA" id="ARBA00022840"/>
    </source>
</evidence>
<dbReference type="InterPro" id="IPR033738">
    <property type="entry name" value="AsnB_N"/>
</dbReference>
<proteinExistence type="inferred from homology"/>
<keyword evidence="6" id="KW-0315">Glutamine amidotransferase</keyword>
<sequence length="612" mass="70283">MCGILGLINRKSQVNVEVLVEMLALTKHRGPDGEGTFCVENVGIGQRRLSIIDLEGGKQPLSNSEKTLWITYNGELYNYKKLRKSLQQKGYSFATVSDTEVVLQAYAHWGKDCVRHFRGMFAFGILDILKKELFLARDHFGIKPLVYAHNSEIFAFTSEIQALKPISEINWDIDLTGLDQYLAYQYIPAPNTIYREVRKLPPAHYMLVSFSGEIKEINSYWQLDFKPDQSRTEKDWMEALEETIKESVNSHLVADVPFGAFLSGGIDSSLVVGYMSQMMAKPVKTFSIGFEEEGYSELEYARKVSKHWGTDHHEAIVKADALSILPDLVRHYGEPFGDSSAIPTYYVSQLARKHVAMALSGDAGDELFAGYESYSNRWSRHLSPVPEHLPAYKKGLYPLMNSVFPNKYPLRTSKLFDWQRYIQYYGPGERSHLWKPEFSDQFTHTDAIHQKIWKESEEYSHYQRAQSLDFRTYLPYDILTKVDIASMMHSLEVRIPLLDLRVVELASQIPEKFNINKSSGEWIGKQLLKKIVAKDLGDEFAFRKKMGFAIPIQKWFGETVKSRLELKDRLLSSGNGLDTFFKPTELERIANGSHSGQQWLLVFLQEWLSQNK</sequence>
<evidence type="ECO:0000256" key="3">
    <source>
        <dbReference type="ARBA" id="ARBA00012737"/>
    </source>
</evidence>
<dbReference type="RefSeq" id="WP_019600393.1">
    <property type="nucleotide sequence ID" value="NZ_FNQC01000023.1"/>
</dbReference>
<dbReference type="SUPFAM" id="SSF56235">
    <property type="entry name" value="N-terminal nucleophile aminohydrolases (Ntn hydrolases)"/>
    <property type="match status" value="1"/>
</dbReference>
<evidence type="ECO:0000256" key="6">
    <source>
        <dbReference type="ARBA" id="ARBA00022962"/>
    </source>
</evidence>
<dbReference type="InterPro" id="IPR014729">
    <property type="entry name" value="Rossmann-like_a/b/a_fold"/>
</dbReference>
<accession>A0A1H3TYJ1</accession>
<name>A0A1H3TYJ1_9BACT</name>
<evidence type="ECO:0000256" key="7">
    <source>
        <dbReference type="ARBA" id="ARBA00048741"/>
    </source>
</evidence>
<dbReference type="Proteomes" id="UP000199663">
    <property type="component" value="Unassembled WGS sequence"/>
</dbReference>
<evidence type="ECO:0000259" key="8">
    <source>
        <dbReference type="PROSITE" id="PS51278"/>
    </source>
</evidence>
<dbReference type="PANTHER" id="PTHR43284">
    <property type="entry name" value="ASPARAGINE SYNTHETASE (GLUTAMINE-HYDROLYZING)"/>
    <property type="match status" value="1"/>
</dbReference>
<dbReference type="InterPro" id="IPR001962">
    <property type="entry name" value="Asn_synthase"/>
</dbReference>
<dbReference type="InterPro" id="IPR029055">
    <property type="entry name" value="Ntn_hydrolases_N"/>
</dbReference>
<keyword evidence="4" id="KW-0547">Nucleotide-binding</keyword>
<dbReference type="NCBIfam" id="TIGR01536">
    <property type="entry name" value="asn_synth_AEB"/>
    <property type="match status" value="1"/>
</dbReference>
<feature type="domain" description="Glutamine amidotransferase type-2" evidence="8">
    <location>
        <begin position="2"/>
        <end position="211"/>
    </location>
</feature>
<evidence type="ECO:0000313" key="9">
    <source>
        <dbReference type="EMBL" id="SDZ55314.1"/>
    </source>
</evidence>
<dbReference type="CDD" id="cd00712">
    <property type="entry name" value="AsnB"/>
    <property type="match status" value="1"/>
</dbReference>
<dbReference type="InterPro" id="IPR051786">
    <property type="entry name" value="ASN_synthetase/amidase"/>
</dbReference>
<keyword evidence="10" id="KW-1185">Reference proteome</keyword>
<dbReference type="Gene3D" id="3.60.20.10">
    <property type="entry name" value="Glutamine Phosphoribosylpyrophosphate, subunit 1, domain 1"/>
    <property type="match status" value="1"/>
</dbReference>
<evidence type="ECO:0000313" key="10">
    <source>
        <dbReference type="Proteomes" id="UP000199663"/>
    </source>
</evidence>
<dbReference type="EC" id="6.3.5.4" evidence="3"/>
<dbReference type="Pfam" id="PF13537">
    <property type="entry name" value="GATase_7"/>
    <property type="match status" value="1"/>
</dbReference>
<comment type="similarity">
    <text evidence="2">Belongs to the asparagine synthetase family.</text>
</comment>
<dbReference type="InterPro" id="IPR006426">
    <property type="entry name" value="Asn_synth_AEB"/>
</dbReference>
<organism evidence="9 10">
    <name type="scientific">Rhodonellum ikkaensis</name>
    <dbReference type="NCBI Taxonomy" id="336829"/>
    <lineage>
        <taxon>Bacteria</taxon>
        <taxon>Pseudomonadati</taxon>
        <taxon>Bacteroidota</taxon>
        <taxon>Cytophagia</taxon>
        <taxon>Cytophagales</taxon>
        <taxon>Cytophagaceae</taxon>
        <taxon>Rhodonellum</taxon>
    </lineage>
</organism>
<keyword evidence="5" id="KW-0067">ATP-binding</keyword>
<dbReference type="PANTHER" id="PTHR43284:SF1">
    <property type="entry name" value="ASPARAGINE SYNTHETASE"/>
    <property type="match status" value="1"/>
</dbReference>
<reference evidence="9 10" key="1">
    <citation type="submission" date="2016-10" db="EMBL/GenBank/DDBJ databases">
        <authorList>
            <person name="Varghese N."/>
            <person name="Submissions S."/>
        </authorList>
    </citation>
    <scope>NUCLEOTIDE SEQUENCE [LARGE SCALE GENOMIC DNA]</scope>
    <source>
        <strain evidence="9 10">DSM 17997</strain>
    </source>
</reference>
<evidence type="ECO:0000256" key="2">
    <source>
        <dbReference type="ARBA" id="ARBA00005752"/>
    </source>
</evidence>
<dbReference type="PROSITE" id="PS51278">
    <property type="entry name" value="GATASE_TYPE_2"/>
    <property type="match status" value="1"/>
</dbReference>
<comment type="caution">
    <text evidence="9">The sequence shown here is derived from an EMBL/GenBank/DDBJ whole genome shotgun (WGS) entry which is preliminary data.</text>
</comment>
<evidence type="ECO:0000256" key="1">
    <source>
        <dbReference type="ARBA" id="ARBA00005187"/>
    </source>
</evidence>
<dbReference type="Pfam" id="PF00733">
    <property type="entry name" value="Asn_synthase"/>
    <property type="match status" value="1"/>
</dbReference>
<dbReference type="InterPro" id="IPR017932">
    <property type="entry name" value="GATase_2_dom"/>
</dbReference>
<dbReference type="SUPFAM" id="SSF52402">
    <property type="entry name" value="Adenine nucleotide alpha hydrolases-like"/>
    <property type="match status" value="1"/>
</dbReference>
<dbReference type="PIRSF" id="PIRSF001589">
    <property type="entry name" value="Asn_synthetase_glu-h"/>
    <property type="match status" value="1"/>
</dbReference>
<dbReference type="EMBL" id="FNQC01000023">
    <property type="protein sequence ID" value="SDZ55314.1"/>
    <property type="molecule type" value="Genomic_DNA"/>
</dbReference>